<evidence type="ECO:0000313" key="1">
    <source>
        <dbReference type="EMBL" id="OZJ05665.1"/>
    </source>
</evidence>
<reference evidence="1 2" key="1">
    <citation type="journal article" date="2017" name="Mycologia">
        <title>Bifiguratus adelaidae, gen. et sp. nov., a new member of Mucoromycotina in endophytic and soil-dwelling habitats.</title>
        <authorList>
            <person name="Torres-Cruz T.J."/>
            <person name="Billingsley Tobias T.L."/>
            <person name="Almatruk M."/>
            <person name="Hesse C."/>
            <person name="Kuske C.R."/>
            <person name="Desiro A."/>
            <person name="Benucci G.M."/>
            <person name="Bonito G."/>
            <person name="Stajich J.E."/>
            <person name="Dunlap C."/>
            <person name="Arnold A.E."/>
            <person name="Porras-Alfaro A."/>
        </authorList>
    </citation>
    <scope>NUCLEOTIDE SEQUENCE [LARGE SCALE GENOMIC DNA]</scope>
    <source>
        <strain evidence="1 2">AZ0501</strain>
    </source>
</reference>
<comment type="caution">
    <text evidence="1">The sequence shown here is derived from an EMBL/GenBank/DDBJ whole genome shotgun (WGS) entry which is preliminary data.</text>
</comment>
<protein>
    <submittedName>
        <fullName evidence="1">Uncharacterized protein</fullName>
    </submittedName>
</protein>
<name>A0A261Y4X7_9FUNG</name>
<gene>
    <name evidence="1" type="ORF">BZG36_01407</name>
</gene>
<dbReference type="AlphaFoldDB" id="A0A261Y4X7"/>
<evidence type="ECO:0000313" key="2">
    <source>
        <dbReference type="Proteomes" id="UP000242875"/>
    </source>
</evidence>
<sequence>MHRQARLLNHQSHLQEHHLIRLANLNRSLRHTVQAYGIQTMHMMQTLKVLADIANQLQSSAPNDLKTIQDQVDGASQKLKEMHLPAAIIPAFSMSATPGSTQHDMDPDMPPFTATMYKDTQDRTVDLTADVLSKLRTMMEAWSFQMQSDVEDFEK</sequence>
<accession>A0A261Y4X7</accession>
<keyword evidence="2" id="KW-1185">Reference proteome</keyword>
<dbReference type="EMBL" id="MVBO01000011">
    <property type="protein sequence ID" value="OZJ05665.1"/>
    <property type="molecule type" value="Genomic_DNA"/>
</dbReference>
<proteinExistence type="predicted"/>
<dbReference type="Proteomes" id="UP000242875">
    <property type="component" value="Unassembled WGS sequence"/>
</dbReference>
<organism evidence="1 2">
    <name type="scientific">Bifiguratus adelaidae</name>
    <dbReference type="NCBI Taxonomy" id="1938954"/>
    <lineage>
        <taxon>Eukaryota</taxon>
        <taxon>Fungi</taxon>
        <taxon>Fungi incertae sedis</taxon>
        <taxon>Mucoromycota</taxon>
        <taxon>Mucoromycotina</taxon>
        <taxon>Endogonomycetes</taxon>
        <taxon>Endogonales</taxon>
        <taxon>Endogonales incertae sedis</taxon>
        <taxon>Bifiguratus</taxon>
    </lineage>
</organism>